<feature type="compositionally biased region" description="Basic and acidic residues" evidence="1">
    <location>
        <begin position="76"/>
        <end position="96"/>
    </location>
</feature>
<dbReference type="Proteomes" id="UP000245119">
    <property type="component" value="Linkage Group LG1"/>
</dbReference>
<accession>A0A2T7PYP8</accession>
<comment type="caution">
    <text evidence="2">The sequence shown here is derived from an EMBL/GenBank/DDBJ whole genome shotgun (WGS) entry which is preliminary data.</text>
</comment>
<dbReference type="AlphaFoldDB" id="A0A2T7PYP8"/>
<protein>
    <submittedName>
        <fullName evidence="2">Uncharacterized protein</fullName>
    </submittedName>
</protein>
<gene>
    <name evidence="2" type="ORF">C0Q70_01160</name>
</gene>
<dbReference type="EMBL" id="PZQS01000001">
    <property type="protein sequence ID" value="PVD38544.1"/>
    <property type="molecule type" value="Genomic_DNA"/>
</dbReference>
<evidence type="ECO:0000313" key="2">
    <source>
        <dbReference type="EMBL" id="PVD38544.1"/>
    </source>
</evidence>
<evidence type="ECO:0000313" key="3">
    <source>
        <dbReference type="Proteomes" id="UP000245119"/>
    </source>
</evidence>
<feature type="region of interest" description="Disordered" evidence="1">
    <location>
        <begin position="67"/>
        <end position="96"/>
    </location>
</feature>
<reference evidence="2 3" key="1">
    <citation type="submission" date="2018-04" db="EMBL/GenBank/DDBJ databases">
        <title>The genome of golden apple snail Pomacea canaliculata provides insight into stress tolerance and invasive adaptation.</title>
        <authorList>
            <person name="Liu C."/>
            <person name="Liu B."/>
            <person name="Ren Y."/>
            <person name="Zhang Y."/>
            <person name="Wang H."/>
            <person name="Li S."/>
            <person name="Jiang F."/>
            <person name="Yin L."/>
            <person name="Zhang G."/>
            <person name="Qian W."/>
            <person name="Fan W."/>
        </authorList>
    </citation>
    <scope>NUCLEOTIDE SEQUENCE [LARGE SCALE GENOMIC DNA]</scope>
    <source>
        <strain evidence="2">SZHN2017</strain>
        <tissue evidence="2">Muscle</tissue>
    </source>
</reference>
<keyword evidence="3" id="KW-1185">Reference proteome</keyword>
<sequence length="275" mass="31867">MKKDDLRCEEIKRPSVSRRQNASYVYETYRVMKDTMKEKSAPRQMKGQAVETSKYFDGLTSRFKFDNDASLCPTRNDGRKSAKSDNRKPRVRTAKTEVPEISLSDLGDIKEERLFEMMKLNEVFEPTKLKSSYSFEKLFAYRQDQIPNYSKLLSEFQKPFKGKVSKDIKKEKNDKAKKDEKLRKFKFLKYRDYISGTLDIGQPPHNQPTLEEMCTMLERALHLFIVRKERATTAGLFQSKVSVTFSRRQQPDGSGGFLAGQTCDVVSNICNTLNL</sequence>
<evidence type="ECO:0000256" key="1">
    <source>
        <dbReference type="SAM" id="MobiDB-lite"/>
    </source>
</evidence>
<proteinExistence type="predicted"/>
<organism evidence="2 3">
    <name type="scientific">Pomacea canaliculata</name>
    <name type="common">Golden apple snail</name>
    <dbReference type="NCBI Taxonomy" id="400727"/>
    <lineage>
        <taxon>Eukaryota</taxon>
        <taxon>Metazoa</taxon>
        <taxon>Spiralia</taxon>
        <taxon>Lophotrochozoa</taxon>
        <taxon>Mollusca</taxon>
        <taxon>Gastropoda</taxon>
        <taxon>Caenogastropoda</taxon>
        <taxon>Architaenioglossa</taxon>
        <taxon>Ampullarioidea</taxon>
        <taxon>Ampullariidae</taxon>
        <taxon>Pomacea</taxon>
    </lineage>
</organism>
<name>A0A2T7PYP8_POMCA</name>